<gene>
    <name evidence="1" type="ORF">AWC38_SpisGene22829</name>
</gene>
<proteinExistence type="predicted"/>
<dbReference type="Proteomes" id="UP000225706">
    <property type="component" value="Unassembled WGS sequence"/>
</dbReference>
<organism evidence="1 2">
    <name type="scientific">Stylophora pistillata</name>
    <name type="common">Smooth cauliflower coral</name>
    <dbReference type="NCBI Taxonomy" id="50429"/>
    <lineage>
        <taxon>Eukaryota</taxon>
        <taxon>Metazoa</taxon>
        <taxon>Cnidaria</taxon>
        <taxon>Anthozoa</taxon>
        <taxon>Hexacorallia</taxon>
        <taxon>Scleractinia</taxon>
        <taxon>Astrocoeniina</taxon>
        <taxon>Pocilloporidae</taxon>
        <taxon>Stylophora</taxon>
    </lineage>
</organism>
<dbReference type="PANTHER" id="PTHR47526:SF4">
    <property type="entry name" value="SWIM-TYPE DOMAIN-CONTAINING PROTEIN"/>
    <property type="match status" value="1"/>
</dbReference>
<evidence type="ECO:0000313" key="1">
    <source>
        <dbReference type="EMBL" id="PFX13115.1"/>
    </source>
</evidence>
<dbReference type="STRING" id="50429.A0A2B4RA01"/>
<comment type="caution">
    <text evidence="1">The sequence shown here is derived from an EMBL/GenBank/DDBJ whole genome shotgun (WGS) entry which is preliminary data.</text>
</comment>
<keyword evidence="2" id="KW-1185">Reference proteome</keyword>
<dbReference type="PANTHER" id="PTHR47526">
    <property type="entry name" value="ATP-DEPENDENT DNA HELICASE"/>
    <property type="match status" value="1"/>
</dbReference>
<protein>
    <recommendedName>
        <fullName evidence="3">SWIM-type domain-containing protein</fullName>
    </recommendedName>
</protein>
<reference evidence="2" key="1">
    <citation type="journal article" date="2017" name="bioRxiv">
        <title>Comparative analysis of the genomes of Stylophora pistillata and Acropora digitifera provides evidence for extensive differences between species of corals.</title>
        <authorList>
            <person name="Voolstra C.R."/>
            <person name="Li Y."/>
            <person name="Liew Y.J."/>
            <person name="Baumgarten S."/>
            <person name="Zoccola D."/>
            <person name="Flot J.-F."/>
            <person name="Tambutte S."/>
            <person name="Allemand D."/>
            <person name="Aranda M."/>
        </authorList>
    </citation>
    <scope>NUCLEOTIDE SEQUENCE [LARGE SCALE GENOMIC DNA]</scope>
</reference>
<feature type="non-terminal residue" evidence="1">
    <location>
        <position position="218"/>
    </location>
</feature>
<accession>A0A2B4RA01</accession>
<dbReference type="OrthoDB" id="6381295at2759"/>
<sequence>MSKKTVEKGYLPGYHESLPDQLSKERYGSKLEQIEGTDPYEIPKKDWKDDVELWPSVTYIDVGMYLLFSKSPYTEEELKNYKSLKCYQNFINGWVREVLVKDIGERRLIIAKVNHSMRMSEKPLTPWIISHKDGNVLVAHCDCMAGLGESCSHVASLLWAVEAGAKKRYSLTVTDKKAYWVLPSAVQKVPYSKISDIVFSKYGGVNKKAKTESKVPIS</sequence>
<evidence type="ECO:0008006" key="3">
    <source>
        <dbReference type="Google" id="ProtNLM"/>
    </source>
</evidence>
<dbReference type="AlphaFoldDB" id="A0A2B4RA01"/>
<dbReference type="EMBL" id="LSMT01001068">
    <property type="protein sequence ID" value="PFX13115.1"/>
    <property type="molecule type" value="Genomic_DNA"/>
</dbReference>
<evidence type="ECO:0000313" key="2">
    <source>
        <dbReference type="Proteomes" id="UP000225706"/>
    </source>
</evidence>
<name>A0A2B4RA01_STYPI</name>